<name>A0ABQ1NLK7_9BACI</name>
<dbReference type="CDD" id="cd16148">
    <property type="entry name" value="sulfatase_like"/>
    <property type="match status" value="1"/>
</dbReference>
<dbReference type="InterPro" id="IPR000917">
    <property type="entry name" value="Sulfatase_N"/>
</dbReference>
<reference evidence="3" key="1">
    <citation type="journal article" date="2019" name="Int. J. Syst. Evol. Microbiol.">
        <title>The Global Catalogue of Microorganisms (GCM) 10K type strain sequencing project: providing services to taxonomists for standard genome sequencing and annotation.</title>
        <authorList>
            <consortium name="The Broad Institute Genomics Platform"/>
            <consortium name="The Broad Institute Genome Sequencing Center for Infectious Disease"/>
            <person name="Wu L."/>
            <person name="Ma J."/>
        </authorList>
    </citation>
    <scope>NUCLEOTIDE SEQUENCE [LARGE SCALE GENOMIC DNA]</scope>
    <source>
        <strain evidence="3">CCM 7282</strain>
    </source>
</reference>
<dbReference type="RefSeq" id="WP_062445110.1">
    <property type="nucleotide sequence ID" value="NZ_BMCJ01000001.1"/>
</dbReference>
<accession>A0ABQ1NLK7</accession>
<evidence type="ECO:0000259" key="1">
    <source>
        <dbReference type="Pfam" id="PF00884"/>
    </source>
</evidence>
<dbReference type="InterPro" id="IPR052701">
    <property type="entry name" value="GAG_Ulvan_Degrading_Sulfatases"/>
</dbReference>
<dbReference type="InterPro" id="IPR017850">
    <property type="entry name" value="Alkaline_phosphatase_core_sf"/>
</dbReference>
<dbReference type="SUPFAM" id="SSF53649">
    <property type="entry name" value="Alkaline phosphatase-like"/>
    <property type="match status" value="1"/>
</dbReference>
<dbReference type="Proteomes" id="UP000619534">
    <property type="component" value="Unassembled WGS sequence"/>
</dbReference>
<proteinExistence type="predicted"/>
<keyword evidence="3" id="KW-1185">Reference proteome</keyword>
<dbReference type="PANTHER" id="PTHR43751">
    <property type="entry name" value="SULFATASE"/>
    <property type="match status" value="1"/>
</dbReference>
<organism evidence="2 3">
    <name type="scientific">Thalassobacillus devorans</name>
    <dbReference type="NCBI Taxonomy" id="279813"/>
    <lineage>
        <taxon>Bacteria</taxon>
        <taxon>Bacillati</taxon>
        <taxon>Bacillota</taxon>
        <taxon>Bacilli</taxon>
        <taxon>Bacillales</taxon>
        <taxon>Bacillaceae</taxon>
        <taxon>Thalassobacillus</taxon>
    </lineage>
</organism>
<comment type="caution">
    <text evidence="2">The sequence shown here is derived from an EMBL/GenBank/DDBJ whole genome shotgun (WGS) entry which is preliminary data.</text>
</comment>
<evidence type="ECO:0000313" key="2">
    <source>
        <dbReference type="EMBL" id="GGC77845.1"/>
    </source>
</evidence>
<dbReference type="Pfam" id="PF00884">
    <property type="entry name" value="Sulfatase"/>
    <property type="match status" value="1"/>
</dbReference>
<feature type="domain" description="Sulfatase N-terminal" evidence="1">
    <location>
        <begin position="3"/>
        <end position="330"/>
    </location>
</feature>
<sequence>MKILYIDIDSLRPDHLGVYGYHRNTSPNIDRIAEKGVRFTNYYASDAPCAPSRNAMFQSRFGIHTGSINHGGLNADVQPIGIDRPFNHHHSPYQAWVEELRFRGHHTAMISPFPGRHAKWNVLEGFLEMHDTGKHAGETAGDVSSEALRWIKGRGTDKEDWFLYLNFWDPHTPYRTPEEYGNPFENDPAPDWLTDEMIAEHRESFGPMSAREIPSNHLMPNLPEEITSVEDFKQWIDGYDTAIRHVDDHIGLLLDALEEEGMLEETMIIISADHGENQGELNVYGDHQTADHITSRIPLIMSGPDLKEGHVDEDFHYQIDIGPTVTELVGGELRDRWDGTSFLPAITKGEEAGRPYLVVSQAAWSCQRGVRFDNWMLIRTYHDGLKDFPELMLFDIENDPHETTNLVDEKPEIAGKGLRLLDEWVAEQMASSDSPTDPMWNVIQEGGPFHTRGNYHGYVERLRKEGRNEAADRLEQRHQKFQKIYNTLRE</sequence>
<evidence type="ECO:0000313" key="3">
    <source>
        <dbReference type="Proteomes" id="UP000619534"/>
    </source>
</evidence>
<dbReference type="PANTHER" id="PTHR43751:SF3">
    <property type="entry name" value="SULFATASE N-TERMINAL DOMAIN-CONTAINING PROTEIN"/>
    <property type="match status" value="1"/>
</dbReference>
<dbReference type="EMBL" id="BMCJ01000001">
    <property type="protein sequence ID" value="GGC77845.1"/>
    <property type="molecule type" value="Genomic_DNA"/>
</dbReference>
<protein>
    <submittedName>
        <fullName evidence="2">Sulfatase</fullName>
    </submittedName>
</protein>
<gene>
    <name evidence="2" type="ORF">GCM10007216_05460</name>
</gene>
<dbReference type="Gene3D" id="3.40.720.10">
    <property type="entry name" value="Alkaline Phosphatase, subunit A"/>
    <property type="match status" value="1"/>
</dbReference>